<evidence type="ECO:0000313" key="2">
    <source>
        <dbReference type="EMBL" id="CBX82499.1"/>
    </source>
</evidence>
<organism evidence="2">
    <name type="scientific">Erwinia amylovora ATCC BAA-2158</name>
    <dbReference type="NCBI Taxonomy" id="889211"/>
    <lineage>
        <taxon>Bacteria</taxon>
        <taxon>Pseudomonadati</taxon>
        <taxon>Pseudomonadota</taxon>
        <taxon>Gammaproteobacteria</taxon>
        <taxon>Enterobacterales</taxon>
        <taxon>Erwiniaceae</taxon>
        <taxon>Erwinia</taxon>
    </lineage>
</organism>
<dbReference type="InterPro" id="IPR050706">
    <property type="entry name" value="Cyclic-di-GMP_PDE-like"/>
</dbReference>
<dbReference type="CDD" id="cd01948">
    <property type="entry name" value="EAL"/>
    <property type="match status" value="1"/>
</dbReference>
<name>E5BAJ2_ERWAM</name>
<dbReference type="PANTHER" id="PTHR33121:SF78">
    <property type="entry name" value="CYCLIC DI-GMP PHOSPHODIESTERASE PDEH"/>
    <property type="match status" value="1"/>
</dbReference>
<gene>
    <name evidence="2" type="primary">yhjH</name>
    <name evidence="2" type="ORF">EAIL5_3679</name>
</gene>
<dbReference type="EMBL" id="FR719198">
    <property type="protein sequence ID" value="CBX82499.1"/>
    <property type="molecule type" value="Genomic_DNA"/>
</dbReference>
<dbReference type="SMART" id="SM00052">
    <property type="entry name" value="EAL"/>
    <property type="match status" value="1"/>
</dbReference>
<accession>E5BAJ2</accession>
<reference evidence="2" key="1">
    <citation type="journal article" date="2011" name="J. Bacteriol.">
        <title>Genome Sequence of an Erwinia amylovora Strain with Pathogenicity Restricted to Rubus Plants.</title>
        <authorList>
            <person name="Powney R."/>
            <person name="Smits T.H."/>
            <person name="Sawbridge T."/>
            <person name="Frey B."/>
            <person name="Blom J."/>
            <person name="Frey J.E."/>
            <person name="Plummer K.M."/>
            <person name="Beer S.V."/>
            <person name="Luck J."/>
            <person name="Duffy B."/>
            <person name="Rodoni B."/>
        </authorList>
    </citation>
    <scope>NUCLEOTIDE SEQUENCE</scope>
    <source>
        <strain evidence="2">ATCC BAA-2158</strain>
    </source>
</reference>
<dbReference type="NCBIfam" id="NF008617">
    <property type="entry name" value="PRK11596.1"/>
    <property type="match status" value="1"/>
</dbReference>
<sequence>MVLNALSHRLPSSIVKLKQPEEPEYWQQCRRSYHFQPIYRVNGSLMAIELLTAVFHPAAPSLKVSPELYFATLEVPQRLDIVVEQLESLVKWEKKFISTNIVASVNIDGSTLLATRQNSTLRRLIARCPWLRFELVEHHVLPQELIATQMPEFGPLWMDDFGSGMANFSALTELKYDYIKLARELFILLRASEEGRNLFGMLLALINRYCKGVIVEGVETREDWEQVRNSPACAAQGYFFPAPCRLNCWIPCQCMSSDGIC</sequence>
<dbReference type="PROSITE" id="PS50883">
    <property type="entry name" value="EAL"/>
    <property type="match status" value="1"/>
</dbReference>
<dbReference type="Gene3D" id="3.20.20.450">
    <property type="entry name" value="EAL domain"/>
    <property type="match status" value="1"/>
</dbReference>
<dbReference type="PANTHER" id="PTHR33121">
    <property type="entry name" value="CYCLIC DI-GMP PHOSPHODIESTERASE PDEF"/>
    <property type="match status" value="1"/>
</dbReference>
<dbReference type="InterPro" id="IPR001633">
    <property type="entry name" value="EAL_dom"/>
</dbReference>
<feature type="domain" description="EAL" evidence="1">
    <location>
        <begin position="14"/>
        <end position="257"/>
    </location>
</feature>
<evidence type="ECO:0000259" key="1">
    <source>
        <dbReference type="PROSITE" id="PS50883"/>
    </source>
</evidence>
<dbReference type="GO" id="GO:0071111">
    <property type="term" value="F:cyclic-guanylate-specific phosphodiesterase activity"/>
    <property type="evidence" value="ECO:0007669"/>
    <property type="project" value="InterPro"/>
</dbReference>
<dbReference type="Pfam" id="PF00563">
    <property type="entry name" value="EAL"/>
    <property type="match status" value="1"/>
</dbReference>
<dbReference type="InterPro" id="IPR035919">
    <property type="entry name" value="EAL_sf"/>
</dbReference>
<dbReference type="SUPFAM" id="SSF141868">
    <property type="entry name" value="EAL domain-like"/>
    <property type="match status" value="1"/>
</dbReference>
<dbReference type="AlphaFoldDB" id="E5BAJ2"/>
<protein>
    <submittedName>
        <fullName evidence="2">Uncharacterized 80.5 kDa protein in ntrC 5'region</fullName>
    </submittedName>
</protein>
<proteinExistence type="predicted"/>